<evidence type="ECO:0000313" key="2">
    <source>
        <dbReference type="RefSeq" id="XP_030898036.1"/>
    </source>
</evidence>
<name>A0A7F8RYF3_LEPWE</name>
<dbReference type="OrthoDB" id="288203at2759"/>
<keyword evidence="1" id="KW-1185">Reference proteome</keyword>
<dbReference type="AlphaFoldDB" id="A0A7F8RYF3"/>
<reference evidence="2" key="1">
    <citation type="submission" date="2025-08" db="UniProtKB">
        <authorList>
            <consortium name="RefSeq"/>
        </authorList>
    </citation>
    <scope>IDENTIFICATION</scope>
    <source>
        <tissue evidence="2">Liver</tissue>
    </source>
</reference>
<gene>
    <name evidence="2" type="primary">LOC115945132</name>
</gene>
<sequence length="147" mass="16585">MEAPGSRLEPPPLPEYSCSYVVSRPVYSELAFQQQYELRLQERKTLRDSLAKGCSCSRKRGLGVLKTLLPILDWLPKYRIKEWLLSDIISGVSTGLVGTLQGLRPGMPQKPLTKSAPSRITLIQDCKDPLELMEAELIEEELDVQDE</sequence>
<organism evidence="1 2">
    <name type="scientific">Leptonychotes weddellii</name>
    <name type="common">Weddell seal</name>
    <name type="synonym">Otaria weddellii</name>
    <dbReference type="NCBI Taxonomy" id="9713"/>
    <lineage>
        <taxon>Eukaryota</taxon>
        <taxon>Metazoa</taxon>
        <taxon>Chordata</taxon>
        <taxon>Craniata</taxon>
        <taxon>Vertebrata</taxon>
        <taxon>Euteleostomi</taxon>
        <taxon>Mammalia</taxon>
        <taxon>Eutheria</taxon>
        <taxon>Laurasiatheria</taxon>
        <taxon>Carnivora</taxon>
        <taxon>Caniformia</taxon>
        <taxon>Pinnipedia</taxon>
        <taxon>Phocidae</taxon>
        <taxon>Monachinae</taxon>
        <taxon>Lobodontini</taxon>
        <taxon>Leptonychotes</taxon>
    </lineage>
</organism>
<protein>
    <submittedName>
        <fullName evidence="2">Pendrin-like</fullName>
    </submittedName>
</protein>
<dbReference type="Proteomes" id="UP000245341">
    <property type="component" value="Unplaced"/>
</dbReference>
<accession>A0A7F8RYF3</accession>
<evidence type="ECO:0000313" key="1">
    <source>
        <dbReference type="Proteomes" id="UP000245341"/>
    </source>
</evidence>
<feature type="non-terminal residue" evidence="2">
    <location>
        <position position="147"/>
    </location>
</feature>
<dbReference type="GeneID" id="115945132"/>
<dbReference type="KEGG" id="lww:115945132"/>
<dbReference type="RefSeq" id="XP_030898036.1">
    <property type="nucleotide sequence ID" value="XM_031042176.1"/>
</dbReference>
<proteinExistence type="predicted"/>